<evidence type="ECO:0000313" key="9">
    <source>
        <dbReference type="EMBL" id="KXI14070.1"/>
    </source>
</evidence>
<evidence type="ECO:0000256" key="2">
    <source>
        <dbReference type="ARBA" id="ARBA00022448"/>
    </source>
</evidence>
<protein>
    <recommendedName>
        <fullName evidence="8">Ion-translocating oxidoreductase complex subunit E</fullName>
        <ecNumber evidence="8">7.-.-.-</ecNumber>
    </recommendedName>
    <alternativeName>
        <fullName evidence="8">Rnf electron transport complex subunit E</fullName>
    </alternativeName>
</protein>
<dbReference type="GO" id="GO:0005886">
    <property type="term" value="C:plasma membrane"/>
    <property type="evidence" value="ECO:0007669"/>
    <property type="project" value="UniProtKB-SubCell"/>
</dbReference>
<sequence length="197" mass="20869">MSNLIKILKNGIIDENPTFVQVIGMCPTLAVTSSAINGIGMGLSTAVVLSCSNLAISLLRKIVPDKIRIPCFVVVIATFVTIVQMMLKAYMPALDAALGLYIPLIVVNCLILARAEAYACKNKPVDSFVDGIGMGLGFTLGLTALGAVREILGAGSIFGFVFLPAQFNTLLFILPPGAFLTLGFLMAIFNKVTKKKA</sequence>
<dbReference type="PATRIC" id="fig|1261.3.peg.416"/>
<dbReference type="STRING" id="1261.HMPREF3195_00401"/>
<organism evidence="9 11">
    <name type="scientific">Peptostreptococcus anaerobius</name>
    <dbReference type="NCBI Taxonomy" id="1261"/>
    <lineage>
        <taxon>Bacteria</taxon>
        <taxon>Bacillati</taxon>
        <taxon>Bacillota</taxon>
        <taxon>Clostridia</taxon>
        <taxon>Peptostreptococcales</taxon>
        <taxon>Peptostreptococcaceae</taxon>
        <taxon>Peptostreptococcus</taxon>
    </lineage>
</organism>
<evidence type="ECO:0000313" key="12">
    <source>
        <dbReference type="Proteomes" id="UP000255101"/>
    </source>
</evidence>
<evidence type="ECO:0000256" key="1">
    <source>
        <dbReference type="ARBA" id="ARBA00004127"/>
    </source>
</evidence>
<dbReference type="RefSeq" id="WP_002844610.1">
    <property type="nucleotide sequence ID" value="NZ_CAMPYD010000014.1"/>
</dbReference>
<dbReference type="EC" id="7.-.-.-" evidence="8"/>
<evidence type="ECO:0000256" key="7">
    <source>
        <dbReference type="ARBA" id="ARBA00023136"/>
    </source>
</evidence>
<dbReference type="Pfam" id="PF02508">
    <property type="entry name" value="Rnf-Nqr"/>
    <property type="match status" value="1"/>
</dbReference>
<comment type="subunit">
    <text evidence="8">The complex is composed of six subunits: RnfA, RnfB, RnfC, RnfD, RnfE and RnfG.</text>
</comment>
<evidence type="ECO:0000256" key="6">
    <source>
        <dbReference type="ARBA" id="ARBA00022989"/>
    </source>
</evidence>
<reference evidence="9 11" key="1">
    <citation type="submission" date="2016-02" db="EMBL/GenBank/DDBJ databases">
        <authorList>
            <person name="Wen L."/>
            <person name="He K."/>
            <person name="Yang H."/>
        </authorList>
    </citation>
    <scope>NUCLEOTIDE SEQUENCE [LARGE SCALE GENOMIC DNA]</scope>
    <source>
        <strain evidence="9 11">MJR8628A</strain>
    </source>
</reference>
<evidence type="ECO:0000256" key="8">
    <source>
        <dbReference type="HAMAP-Rule" id="MF_00478"/>
    </source>
</evidence>
<comment type="subcellular location">
    <subcellularLocation>
        <location evidence="8">Cell membrane</location>
        <topology evidence="8">Multi-pass membrane protein</topology>
    </subcellularLocation>
    <subcellularLocation>
        <location evidence="1">Endomembrane system</location>
        <topology evidence="1">Multi-pass membrane protein</topology>
    </subcellularLocation>
</comment>
<keyword evidence="8" id="KW-1003">Cell membrane</keyword>
<dbReference type="AlphaFoldDB" id="A0A135YXH4"/>
<keyword evidence="5 8" id="KW-0249">Electron transport</keyword>
<keyword evidence="2 8" id="KW-0813">Transport</keyword>
<keyword evidence="7 8" id="KW-0472">Membrane</keyword>
<dbReference type="GO" id="GO:0022900">
    <property type="term" value="P:electron transport chain"/>
    <property type="evidence" value="ECO:0007669"/>
    <property type="project" value="UniProtKB-UniRule"/>
</dbReference>
<dbReference type="InterPro" id="IPR010968">
    <property type="entry name" value="RnfE"/>
</dbReference>
<dbReference type="eggNOG" id="COG4660">
    <property type="taxonomic scope" value="Bacteria"/>
</dbReference>
<dbReference type="GeneID" id="79843526"/>
<dbReference type="NCBIfam" id="TIGR01948">
    <property type="entry name" value="rnfE"/>
    <property type="match status" value="1"/>
</dbReference>
<dbReference type="EMBL" id="LSQZ01000014">
    <property type="protein sequence ID" value="KXI14070.1"/>
    <property type="molecule type" value="Genomic_DNA"/>
</dbReference>
<proteinExistence type="inferred from homology"/>
<feature type="transmembrane region" description="Helical" evidence="8">
    <location>
        <begin position="39"/>
        <end position="59"/>
    </location>
</feature>
<reference evidence="10 12" key="2">
    <citation type="submission" date="2018-06" db="EMBL/GenBank/DDBJ databases">
        <authorList>
            <consortium name="Pathogen Informatics"/>
            <person name="Doyle S."/>
        </authorList>
    </citation>
    <scope>NUCLEOTIDE SEQUENCE [LARGE SCALE GENOMIC DNA]</scope>
    <source>
        <strain evidence="10 12">NCTC11460</strain>
    </source>
</reference>
<name>A0A135YXH4_9FIRM</name>
<evidence type="ECO:0000256" key="3">
    <source>
        <dbReference type="ARBA" id="ARBA00022692"/>
    </source>
</evidence>
<dbReference type="NCBIfam" id="NF009070">
    <property type="entry name" value="PRK12405.1"/>
    <property type="match status" value="1"/>
</dbReference>
<dbReference type="PANTHER" id="PTHR30586:SF0">
    <property type="entry name" value="ION-TRANSLOCATING OXIDOREDUCTASE COMPLEX SUBUNIT E"/>
    <property type="match status" value="1"/>
</dbReference>
<dbReference type="HAMAP" id="MF_00478">
    <property type="entry name" value="RsxE_RnfE"/>
    <property type="match status" value="1"/>
</dbReference>
<evidence type="ECO:0000256" key="5">
    <source>
        <dbReference type="ARBA" id="ARBA00022982"/>
    </source>
</evidence>
<dbReference type="PIRSF" id="PIRSF006102">
    <property type="entry name" value="NQR_DE"/>
    <property type="match status" value="1"/>
</dbReference>
<dbReference type="EMBL" id="UGTB01000004">
    <property type="protein sequence ID" value="SUB60670.1"/>
    <property type="molecule type" value="Genomic_DNA"/>
</dbReference>
<keyword evidence="4 8" id="KW-1278">Translocase</keyword>
<feature type="transmembrane region" description="Helical" evidence="8">
    <location>
        <begin position="136"/>
        <end position="163"/>
    </location>
</feature>
<keyword evidence="3 8" id="KW-0812">Transmembrane</keyword>
<dbReference type="PANTHER" id="PTHR30586">
    <property type="entry name" value="ELECTRON TRANSPORT COMPLEX PROTEIN RNFE"/>
    <property type="match status" value="1"/>
</dbReference>
<dbReference type="Proteomes" id="UP000255101">
    <property type="component" value="Unassembled WGS sequence"/>
</dbReference>
<feature type="transmembrane region" description="Helical" evidence="8">
    <location>
        <begin position="71"/>
        <end position="90"/>
    </location>
</feature>
<dbReference type="Proteomes" id="UP000070326">
    <property type="component" value="Unassembled WGS sequence"/>
</dbReference>
<evidence type="ECO:0000313" key="11">
    <source>
        <dbReference type="Proteomes" id="UP000070326"/>
    </source>
</evidence>
<evidence type="ECO:0000256" key="4">
    <source>
        <dbReference type="ARBA" id="ARBA00022967"/>
    </source>
</evidence>
<evidence type="ECO:0000313" key="10">
    <source>
        <dbReference type="EMBL" id="SUB60670.1"/>
    </source>
</evidence>
<accession>A0A135YXH4</accession>
<keyword evidence="6 8" id="KW-1133">Transmembrane helix</keyword>
<dbReference type="InterPro" id="IPR003667">
    <property type="entry name" value="NqrDE/RnfAE"/>
</dbReference>
<comment type="similarity">
    <text evidence="8">Belongs to the NqrDE/RnfAE family.</text>
</comment>
<feature type="transmembrane region" description="Helical" evidence="8">
    <location>
        <begin position="96"/>
        <end position="115"/>
    </location>
</feature>
<gene>
    <name evidence="8 10" type="primary">rnfE</name>
    <name evidence="9" type="ORF">HMPREF3195_00401</name>
    <name evidence="10" type="ORF">NCTC11460_00579</name>
</gene>
<dbReference type="GO" id="GO:0012505">
    <property type="term" value="C:endomembrane system"/>
    <property type="evidence" value="ECO:0007669"/>
    <property type="project" value="UniProtKB-SubCell"/>
</dbReference>
<comment type="function">
    <text evidence="8">Part of a membrane-bound complex that couples electron transfer with translocation of ions across the membrane.</text>
</comment>
<feature type="transmembrane region" description="Helical" evidence="8">
    <location>
        <begin position="169"/>
        <end position="189"/>
    </location>
</feature>